<evidence type="ECO:0000256" key="6">
    <source>
        <dbReference type="ARBA" id="ARBA00022833"/>
    </source>
</evidence>
<name>A0A0R2XAA8_9BACT</name>
<evidence type="ECO:0008006" key="12">
    <source>
        <dbReference type="Google" id="ProtNLM"/>
    </source>
</evidence>
<evidence type="ECO:0000256" key="2">
    <source>
        <dbReference type="ARBA" id="ARBA00007353"/>
    </source>
</evidence>
<reference evidence="10 11" key="1">
    <citation type="submission" date="2015-10" db="EMBL/GenBank/DDBJ databases">
        <title>Metagenome-Assembled Genomes uncover a global brackish microbiome.</title>
        <authorList>
            <person name="Hugerth L.W."/>
            <person name="Larsson J."/>
            <person name="Alneberg J."/>
            <person name="Lindh M.V."/>
            <person name="Legrand C."/>
            <person name="Pinhassi J."/>
            <person name="Andersson A.F."/>
        </authorList>
    </citation>
    <scope>NUCLEOTIDE SEQUENCE [LARGE SCALE GENOMIC DNA]</scope>
    <source>
        <strain evidence="10">BACL9 MAG-120820-bin42</strain>
    </source>
</reference>
<dbReference type="Gene3D" id="3.60.140.10">
    <property type="entry name" value="CNF1/YfiH-like putative cysteine hydrolases"/>
    <property type="match status" value="2"/>
</dbReference>
<dbReference type="InterPro" id="IPR038371">
    <property type="entry name" value="Cu_polyphenol_OxRdtase_sf"/>
</dbReference>
<dbReference type="EMBL" id="LIDM01000044">
    <property type="protein sequence ID" value="KRP32934.1"/>
    <property type="molecule type" value="Genomic_DNA"/>
</dbReference>
<organism evidence="10 11">
    <name type="scientific">Verrucomicrobia subdivision 6 bacterium BACL9 MAG-120820-bin42</name>
    <dbReference type="NCBI Taxonomy" id="1655634"/>
    <lineage>
        <taxon>Bacteria</taxon>
        <taxon>Pseudomonadati</taxon>
        <taxon>Verrucomicrobiota</taxon>
        <taxon>Verrucomicrobiia</taxon>
        <taxon>Verrucomicrobiales</taxon>
        <taxon>Verrucomicrobia subdivision 6</taxon>
    </lineage>
</organism>
<dbReference type="Pfam" id="PF02578">
    <property type="entry name" value="Cu-oxidase_4"/>
    <property type="match status" value="2"/>
</dbReference>
<comment type="catalytic activity">
    <reaction evidence="9">
        <text>S-methyl-5'-thioadenosine + phosphate = 5-(methylsulfanyl)-alpha-D-ribose 1-phosphate + adenine</text>
        <dbReference type="Rhea" id="RHEA:11852"/>
        <dbReference type="ChEBI" id="CHEBI:16708"/>
        <dbReference type="ChEBI" id="CHEBI:17509"/>
        <dbReference type="ChEBI" id="CHEBI:43474"/>
        <dbReference type="ChEBI" id="CHEBI:58533"/>
        <dbReference type="EC" id="2.4.2.28"/>
    </reaction>
    <physiologicalReaction direction="left-to-right" evidence="9">
        <dbReference type="Rhea" id="RHEA:11853"/>
    </physiologicalReaction>
</comment>
<dbReference type="Proteomes" id="UP000051557">
    <property type="component" value="Unassembled WGS sequence"/>
</dbReference>
<comment type="catalytic activity">
    <reaction evidence="8">
        <text>adenosine + phosphate = alpha-D-ribose 1-phosphate + adenine</text>
        <dbReference type="Rhea" id="RHEA:27642"/>
        <dbReference type="ChEBI" id="CHEBI:16335"/>
        <dbReference type="ChEBI" id="CHEBI:16708"/>
        <dbReference type="ChEBI" id="CHEBI:43474"/>
        <dbReference type="ChEBI" id="CHEBI:57720"/>
        <dbReference type="EC" id="2.4.2.1"/>
    </reaction>
    <physiologicalReaction direction="left-to-right" evidence="8">
        <dbReference type="Rhea" id="RHEA:27643"/>
    </physiologicalReaction>
</comment>
<sequence>MLGDVPEILQEAGLPENYVMGEQTHGSGVAVVSKREAGRVIPSVDGLVTGEKGLALVVRVADCGPVWLYCGQTGAIGLVHSGRKGTELGVVRVAIRTMREKFGCDSEKMVAVLGPCIRPPHYDVPFADEIVRQLRAEGVGEIVDTKLCTASDPQKFYSYRAEKGKTGRHFAMLSG</sequence>
<proteinExistence type="inferred from homology"/>
<dbReference type="SUPFAM" id="SSF64438">
    <property type="entry name" value="CNF1/YfiH-like putative cysteine hydrolases"/>
    <property type="match status" value="1"/>
</dbReference>
<evidence type="ECO:0000256" key="8">
    <source>
        <dbReference type="ARBA" id="ARBA00048968"/>
    </source>
</evidence>
<dbReference type="AlphaFoldDB" id="A0A0R2XAA8"/>
<comment type="similarity">
    <text evidence="2">Belongs to the purine nucleoside phosphorylase YfiH/LACC1 family.</text>
</comment>
<dbReference type="PANTHER" id="PTHR30616">
    <property type="entry name" value="UNCHARACTERIZED PROTEIN YFIH"/>
    <property type="match status" value="1"/>
</dbReference>
<keyword evidence="5" id="KW-0378">Hydrolase</keyword>
<dbReference type="CDD" id="cd16833">
    <property type="entry name" value="YfiH"/>
    <property type="match status" value="1"/>
</dbReference>
<comment type="catalytic activity">
    <reaction evidence="7">
        <text>adenosine + H2O + H(+) = inosine + NH4(+)</text>
        <dbReference type="Rhea" id="RHEA:24408"/>
        <dbReference type="ChEBI" id="CHEBI:15377"/>
        <dbReference type="ChEBI" id="CHEBI:15378"/>
        <dbReference type="ChEBI" id="CHEBI:16335"/>
        <dbReference type="ChEBI" id="CHEBI:17596"/>
        <dbReference type="ChEBI" id="CHEBI:28938"/>
        <dbReference type="EC" id="3.5.4.4"/>
    </reaction>
    <physiologicalReaction direction="left-to-right" evidence="7">
        <dbReference type="Rhea" id="RHEA:24409"/>
    </physiologicalReaction>
</comment>
<dbReference type="PANTHER" id="PTHR30616:SF2">
    <property type="entry name" value="PURINE NUCLEOSIDE PHOSPHORYLASE LACC1"/>
    <property type="match status" value="1"/>
</dbReference>
<evidence type="ECO:0000256" key="7">
    <source>
        <dbReference type="ARBA" id="ARBA00047989"/>
    </source>
</evidence>
<protein>
    <recommendedName>
        <fullName evidence="12">Laccase domain-containing protein</fullName>
    </recommendedName>
</protein>
<dbReference type="GO" id="GO:0017061">
    <property type="term" value="F:S-methyl-5-thioadenosine phosphorylase activity"/>
    <property type="evidence" value="ECO:0007669"/>
    <property type="project" value="UniProtKB-EC"/>
</dbReference>
<dbReference type="GO" id="GO:0005507">
    <property type="term" value="F:copper ion binding"/>
    <property type="evidence" value="ECO:0007669"/>
    <property type="project" value="TreeGrafter"/>
</dbReference>
<keyword evidence="6" id="KW-0862">Zinc</keyword>
<comment type="caution">
    <text evidence="10">The sequence shown here is derived from an EMBL/GenBank/DDBJ whole genome shotgun (WGS) entry which is preliminary data.</text>
</comment>
<keyword evidence="3" id="KW-0808">Transferase</keyword>
<keyword evidence="4" id="KW-0479">Metal-binding</keyword>
<comment type="catalytic activity">
    <reaction evidence="1">
        <text>inosine + phosphate = alpha-D-ribose 1-phosphate + hypoxanthine</text>
        <dbReference type="Rhea" id="RHEA:27646"/>
        <dbReference type="ChEBI" id="CHEBI:17368"/>
        <dbReference type="ChEBI" id="CHEBI:17596"/>
        <dbReference type="ChEBI" id="CHEBI:43474"/>
        <dbReference type="ChEBI" id="CHEBI:57720"/>
        <dbReference type="EC" id="2.4.2.1"/>
    </reaction>
    <physiologicalReaction direction="left-to-right" evidence="1">
        <dbReference type="Rhea" id="RHEA:27647"/>
    </physiologicalReaction>
</comment>
<evidence type="ECO:0000313" key="11">
    <source>
        <dbReference type="Proteomes" id="UP000051557"/>
    </source>
</evidence>
<dbReference type="GO" id="GO:0016787">
    <property type="term" value="F:hydrolase activity"/>
    <property type="evidence" value="ECO:0007669"/>
    <property type="project" value="UniProtKB-KW"/>
</dbReference>
<evidence type="ECO:0000256" key="3">
    <source>
        <dbReference type="ARBA" id="ARBA00022679"/>
    </source>
</evidence>
<evidence type="ECO:0000256" key="1">
    <source>
        <dbReference type="ARBA" id="ARBA00000553"/>
    </source>
</evidence>
<evidence type="ECO:0000256" key="9">
    <source>
        <dbReference type="ARBA" id="ARBA00049893"/>
    </source>
</evidence>
<accession>A0A0R2XAA8</accession>
<evidence type="ECO:0000256" key="4">
    <source>
        <dbReference type="ARBA" id="ARBA00022723"/>
    </source>
</evidence>
<evidence type="ECO:0000313" key="10">
    <source>
        <dbReference type="EMBL" id="KRP32934.1"/>
    </source>
</evidence>
<dbReference type="InterPro" id="IPR003730">
    <property type="entry name" value="Cu_polyphenol_OxRdtase"/>
</dbReference>
<evidence type="ECO:0000256" key="5">
    <source>
        <dbReference type="ARBA" id="ARBA00022801"/>
    </source>
</evidence>
<dbReference type="InterPro" id="IPR011324">
    <property type="entry name" value="Cytotoxic_necrot_fac-like_cat"/>
</dbReference>
<gene>
    <name evidence="10" type="ORF">ABS32_01950</name>
</gene>